<keyword evidence="3" id="KW-1185">Reference proteome</keyword>
<dbReference type="RefSeq" id="WP_184858434.1">
    <property type="nucleotide sequence ID" value="NZ_JACHLK010000005.1"/>
</dbReference>
<accession>A0A7X0PFC8</accession>
<gene>
    <name evidence="2" type="ORF">HNP48_003110</name>
</gene>
<reference evidence="2 3" key="1">
    <citation type="submission" date="2020-08" db="EMBL/GenBank/DDBJ databases">
        <title>Functional genomics of gut bacteria from endangered species of beetles.</title>
        <authorList>
            <person name="Carlos-Shanley C."/>
        </authorList>
    </citation>
    <scope>NUCLEOTIDE SEQUENCE [LARGE SCALE GENOMIC DNA]</scope>
    <source>
        <strain evidence="2 3">S00198</strain>
    </source>
</reference>
<dbReference type="EMBL" id="JACHLK010000005">
    <property type="protein sequence ID" value="MBB6560436.1"/>
    <property type="molecule type" value="Genomic_DNA"/>
</dbReference>
<sequence length="178" mass="19659">MTQDLTTTAADGASAPPAGLPSGRFASRETFIQLVRDALATAAREGWGEIVVSDANFHDWPLGERAVAESLQAWAKTGRRFTMLAGSYDDVIRRHARFVRWRGTWDHIITCRRAGSADPLDIPSVLWSPQWVMHRLDPERSVGVTGSEPDRRVLVRETLNDWLHGKSAPGFPASTLGL</sequence>
<name>A0A7X0PFC8_9BURK</name>
<evidence type="ECO:0000313" key="3">
    <source>
        <dbReference type="Proteomes" id="UP000575083"/>
    </source>
</evidence>
<comment type="caution">
    <text evidence="2">The sequence shown here is derived from an EMBL/GenBank/DDBJ whole genome shotgun (WGS) entry which is preliminary data.</text>
</comment>
<dbReference type="Proteomes" id="UP000575083">
    <property type="component" value="Unassembled WGS sequence"/>
</dbReference>
<proteinExistence type="predicted"/>
<evidence type="ECO:0000313" key="2">
    <source>
        <dbReference type="EMBL" id="MBB6560436.1"/>
    </source>
</evidence>
<protein>
    <submittedName>
        <fullName evidence="2">Uncharacterized protein</fullName>
    </submittedName>
</protein>
<organism evidence="2 3">
    <name type="scientific">Acidovorax soli</name>
    <dbReference type="NCBI Taxonomy" id="592050"/>
    <lineage>
        <taxon>Bacteria</taxon>
        <taxon>Pseudomonadati</taxon>
        <taxon>Pseudomonadota</taxon>
        <taxon>Betaproteobacteria</taxon>
        <taxon>Burkholderiales</taxon>
        <taxon>Comamonadaceae</taxon>
        <taxon>Acidovorax</taxon>
    </lineage>
</organism>
<dbReference type="AlphaFoldDB" id="A0A7X0PFC8"/>
<feature type="region of interest" description="Disordered" evidence="1">
    <location>
        <begin position="1"/>
        <end position="22"/>
    </location>
</feature>
<evidence type="ECO:0000256" key="1">
    <source>
        <dbReference type="SAM" id="MobiDB-lite"/>
    </source>
</evidence>